<proteinExistence type="predicted"/>
<organism evidence="2">
    <name type="scientific">Cacopsylla melanoneura</name>
    <dbReference type="NCBI Taxonomy" id="428564"/>
    <lineage>
        <taxon>Eukaryota</taxon>
        <taxon>Metazoa</taxon>
        <taxon>Ecdysozoa</taxon>
        <taxon>Arthropoda</taxon>
        <taxon>Hexapoda</taxon>
        <taxon>Insecta</taxon>
        <taxon>Pterygota</taxon>
        <taxon>Neoptera</taxon>
        <taxon>Paraneoptera</taxon>
        <taxon>Hemiptera</taxon>
        <taxon>Sternorrhyncha</taxon>
        <taxon>Psylloidea</taxon>
        <taxon>Psyllidae</taxon>
        <taxon>Psyllinae</taxon>
        <taxon>Cacopsylla</taxon>
    </lineage>
</organism>
<reference evidence="2" key="1">
    <citation type="submission" date="2021-05" db="EMBL/GenBank/DDBJ databases">
        <authorList>
            <person name="Alioto T."/>
            <person name="Alioto T."/>
            <person name="Gomez Garrido J."/>
        </authorList>
    </citation>
    <scope>NUCLEOTIDE SEQUENCE</scope>
</reference>
<feature type="compositionally biased region" description="Polar residues" evidence="1">
    <location>
        <begin position="35"/>
        <end position="57"/>
    </location>
</feature>
<sequence>MSQEENRNITGGTEVLTAEVRTRREDQSDTGGSGISQDTLACTHPNATTPATTSTERSIPDHRSGTSEVQTTRRRIKWNQEMNKDVIEIYFHVTNCERIKTGYRTKLHEQFIQKYPEFNTLSEQNLADRRATIIRNKLLPLSTIEEIRSRIHIDSRPSSGNQKLP</sequence>
<name>A0A8D8X2P5_9HEMI</name>
<dbReference type="AlphaFoldDB" id="A0A8D8X2P5"/>
<evidence type="ECO:0000313" key="2">
    <source>
        <dbReference type="EMBL" id="CAG6680163.1"/>
    </source>
</evidence>
<feature type="region of interest" description="Disordered" evidence="1">
    <location>
        <begin position="1"/>
        <end position="71"/>
    </location>
</feature>
<protein>
    <submittedName>
        <fullName evidence="2">Uncharacterized protein</fullName>
    </submittedName>
</protein>
<evidence type="ECO:0000256" key="1">
    <source>
        <dbReference type="SAM" id="MobiDB-lite"/>
    </source>
</evidence>
<accession>A0A8D8X2P5</accession>
<dbReference type="EMBL" id="HBUF01251369">
    <property type="protein sequence ID" value="CAG6680163.1"/>
    <property type="molecule type" value="Transcribed_RNA"/>
</dbReference>